<evidence type="ECO:0000313" key="2">
    <source>
        <dbReference type="EMBL" id="PON72144.1"/>
    </source>
</evidence>
<sequence>MAKLIQSLVHSVVHDGTQVELDSIEGSSTPNSGSDKAKDIGAIDKAPDCNPDSNTEADRHCKLAGMNHLQRPLLRVLAGSPICKLNLSKVIRKRYSCWDS</sequence>
<dbReference type="OrthoDB" id="1728585at2759"/>
<comment type="caution">
    <text evidence="2">The sequence shown here is derived from an EMBL/GenBank/DDBJ whole genome shotgun (WGS) entry which is preliminary data.</text>
</comment>
<feature type="region of interest" description="Disordered" evidence="1">
    <location>
        <begin position="21"/>
        <end position="42"/>
    </location>
</feature>
<evidence type="ECO:0000256" key="1">
    <source>
        <dbReference type="SAM" id="MobiDB-lite"/>
    </source>
</evidence>
<protein>
    <submittedName>
        <fullName evidence="2">Uncharacterized protein</fullName>
    </submittedName>
</protein>
<dbReference type="EMBL" id="JXTC01000273">
    <property type="protein sequence ID" value="PON72144.1"/>
    <property type="molecule type" value="Genomic_DNA"/>
</dbReference>
<organism evidence="2 3">
    <name type="scientific">Trema orientale</name>
    <name type="common">Charcoal tree</name>
    <name type="synonym">Celtis orientalis</name>
    <dbReference type="NCBI Taxonomy" id="63057"/>
    <lineage>
        <taxon>Eukaryota</taxon>
        <taxon>Viridiplantae</taxon>
        <taxon>Streptophyta</taxon>
        <taxon>Embryophyta</taxon>
        <taxon>Tracheophyta</taxon>
        <taxon>Spermatophyta</taxon>
        <taxon>Magnoliopsida</taxon>
        <taxon>eudicotyledons</taxon>
        <taxon>Gunneridae</taxon>
        <taxon>Pentapetalae</taxon>
        <taxon>rosids</taxon>
        <taxon>fabids</taxon>
        <taxon>Rosales</taxon>
        <taxon>Cannabaceae</taxon>
        <taxon>Trema</taxon>
    </lineage>
</organism>
<accession>A0A2P5DFS8</accession>
<keyword evidence="3" id="KW-1185">Reference proteome</keyword>
<evidence type="ECO:0000313" key="3">
    <source>
        <dbReference type="Proteomes" id="UP000237000"/>
    </source>
</evidence>
<name>A0A2P5DFS8_TREOI</name>
<proteinExistence type="predicted"/>
<dbReference type="InParanoid" id="A0A2P5DFS8"/>
<dbReference type="STRING" id="63057.A0A2P5DFS8"/>
<dbReference type="Proteomes" id="UP000237000">
    <property type="component" value="Unassembled WGS sequence"/>
</dbReference>
<dbReference type="AlphaFoldDB" id="A0A2P5DFS8"/>
<feature type="compositionally biased region" description="Polar residues" evidence="1">
    <location>
        <begin position="25"/>
        <end position="34"/>
    </location>
</feature>
<reference evidence="3" key="1">
    <citation type="submission" date="2016-06" db="EMBL/GenBank/DDBJ databases">
        <title>Parallel loss of symbiosis genes in relatives of nitrogen-fixing non-legume Parasponia.</title>
        <authorList>
            <person name="Van Velzen R."/>
            <person name="Holmer R."/>
            <person name="Bu F."/>
            <person name="Rutten L."/>
            <person name="Van Zeijl A."/>
            <person name="Liu W."/>
            <person name="Santuari L."/>
            <person name="Cao Q."/>
            <person name="Sharma T."/>
            <person name="Shen D."/>
            <person name="Roswanjaya Y."/>
            <person name="Wardhani T."/>
            <person name="Kalhor M.S."/>
            <person name="Jansen J."/>
            <person name="Van den Hoogen J."/>
            <person name="Gungor B."/>
            <person name="Hartog M."/>
            <person name="Hontelez J."/>
            <person name="Verver J."/>
            <person name="Yang W.-C."/>
            <person name="Schijlen E."/>
            <person name="Repin R."/>
            <person name="Schilthuizen M."/>
            <person name="Schranz E."/>
            <person name="Heidstra R."/>
            <person name="Miyata K."/>
            <person name="Fedorova E."/>
            <person name="Kohlen W."/>
            <person name="Bisseling T."/>
            <person name="Smit S."/>
            <person name="Geurts R."/>
        </authorList>
    </citation>
    <scope>NUCLEOTIDE SEQUENCE [LARGE SCALE GENOMIC DNA]</scope>
    <source>
        <strain evidence="3">cv. RG33-2</strain>
    </source>
</reference>
<gene>
    <name evidence="2" type="ORF">TorRG33x02_252640</name>
</gene>